<dbReference type="PROSITE" id="PS50104">
    <property type="entry name" value="TIR"/>
    <property type="match status" value="1"/>
</dbReference>
<comment type="caution">
    <text evidence="3">The sequence shown here is derived from an EMBL/GenBank/DDBJ whole genome shotgun (WGS) entry which is preliminary data.</text>
</comment>
<dbReference type="Pfam" id="PF13676">
    <property type="entry name" value="TIR_2"/>
    <property type="match status" value="1"/>
</dbReference>
<accession>X1V746</accession>
<evidence type="ECO:0000259" key="2">
    <source>
        <dbReference type="PROSITE" id="PS50104"/>
    </source>
</evidence>
<feature type="domain" description="TIR" evidence="2">
    <location>
        <begin position="1"/>
        <end position="94"/>
    </location>
</feature>
<dbReference type="GO" id="GO:0007165">
    <property type="term" value="P:signal transduction"/>
    <property type="evidence" value="ECO:0007669"/>
    <property type="project" value="InterPro"/>
</dbReference>
<dbReference type="InterPro" id="IPR035897">
    <property type="entry name" value="Toll_tir_struct_dom_sf"/>
</dbReference>
<dbReference type="Gene3D" id="3.40.50.10140">
    <property type="entry name" value="Toll/interleukin-1 receptor homology (TIR) domain"/>
    <property type="match status" value="1"/>
</dbReference>
<sequence>DSIIEKVNEGLRVSCYVIVVISKSFLSKNWPKRELNSALNIEASTGKVRVLPLVVGTIKVRNEIFLRYPLLNDKFYLTWENGIKKIVDALKDCLGRANKISKDDNLVIEKPDYDIPIPKIPKEFSQLDKDRFIRNSFDIIRKYFKKALDKLKEQYSNLDSELVEISNFKFVCSIYRNGGLLNRCKIWIGGPLSENSIAYSEGSSGYENDSSFND</sequence>
<proteinExistence type="predicted"/>
<dbReference type="EMBL" id="BARW01017280">
    <property type="protein sequence ID" value="GAJ00740.1"/>
    <property type="molecule type" value="Genomic_DNA"/>
</dbReference>
<evidence type="ECO:0000256" key="1">
    <source>
        <dbReference type="SAM" id="Coils"/>
    </source>
</evidence>
<gene>
    <name evidence="3" type="ORF">S12H4_29894</name>
</gene>
<name>X1V746_9ZZZZ</name>
<protein>
    <recommendedName>
        <fullName evidence="2">TIR domain-containing protein</fullName>
    </recommendedName>
</protein>
<feature type="coiled-coil region" evidence="1">
    <location>
        <begin position="141"/>
        <end position="168"/>
    </location>
</feature>
<dbReference type="AlphaFoldDB" id="X1V746"/>
<reference evidence="3" key="1">
    <citation type="journal article" date="2014" name="Front. Microbiol.">
        <title>High frequency of phylogenetically diverse reductive dehalogenase-homologous genes in deep subseafloor sedimentary metagenomes.</title>
        <authorList>
            <person name="Kawai M."/>
            <person name="Futagami T."/>
            <person name="Toyoda A."/>
            <person name="Takaki Y."/>
            <person name="Nishi S."/>
            <person name="Hori S."/>
            <person name="Arai W."/>
            <person name="Tsubouchi T."/>
            <person name="Morono Y."/>
            <person name="Uchiyama I."/>
            <person name="Ito T."/>
            <person name="Fujiyama A."/>
            <person name="Inagaki F."/>
            <person name="Takami H."/>
        </authorList>
    </citation>
    <scope>NUCLEOTIDE SEQUENCE</scope>
    <source>
        <strain evidence="3">Expedition CK06-06</strain>
    </source>
</reference>
<dbReference type="SUPFAM" id="SSF52200">
    <property type="entry name" value="Toll/Interleukin receptor TIR domain"/>
    <property type="match status" value="1"/>
</dbReference>
<feature type="non-terminal residue" evidence="3">
    <location>
        <position position="1"/>
    </location>
</feature>
<keyword evidence="1" id="KW-0175">Coiled coil</keyword>
<dbReference type="InterPro" id="IPR000157">
    <property type="entry name" value="TIR_dom"/>
</dbReference>
<evidence type="ECO:0000313" key="3">
    <source>
        <dbReference type="EMBL" id="GAJ00740.1"/>
    </source>
</evidence>
<organism evidence="3">
    <name type="scientific">marine sediment metagenome</name>
    <dbReference type="NCBI Taxonomy" id="412755"/>
    <lineage>
        <taxon>unclassified sequences</taxon>
        <taxon>metagenomes</taxon>
        <taxon>ecological metagenomes</taxon>
    </lineage>
</organism>